<keyword evidence="3" id="KW-0804">Transcription</keyword>
<dbReference type="PROSITE" id="PS51071">
    <property type="entry name" value="HTH_RPIR"/>
    <property type="match status" value="1"/>
</dbReference>
<dbReference type="Proteomes" id="UP001500943">
    <property type="component" value="Unassembled WGS sequence"/>
</dbReference>
<dbReference type="InterPro" id="IPR036388">
    <property type="entry name" value="WH-like_DNA-bd_sf"/>
</dbReference>
<dbReference type="Pfam" id="PF01380">
    <property type="entry name" value="SIS"/>
    <property type="match status" value="1"/>
</dbReference>
<dbReference type="PANTHER" id="PTHR30514">
    <property type="entry name" value="GLUCOKINASE"/>
    <property type="match status" value="1"/>
</dbReference>
<dbReference type="InterPro" id="IPR046348">
    <property type="entry name" value="SIS_dom_sf"/>
</dbReference>
<evidence type="ECO:0000313" key="5">
    <source>
        <dbReference type="EMBL" id="GAA1212758.1"/>
    </source>
</evidence>
<keyword evidence="2" id="KW-0238">DNA-binding</keyword>
<feature type="domain" description="HTH rpiR-type" evidence="4">
    <location>
        <begin position="5"/>
        <end position="81"/>
    </location>
</feature>
<keyword evidence="6" id="KW-1185">Reference proteome</keyword>
<evidence type="ECO:0000256" key="3">
    <source>
        <dbReference type="ARBA" id="ARBA00023163"/>
    </source>
</evidence>
<dbReference type="RefSeq" id="WP_343923754.1">
    <property type="nucleotide sequence ID" value="NZ_BAAAKW010000017.1"/>
</dbReference>
<name>A0ABN1VIB9_9MICO</name>
<dbReference type="SUPFAM" id="SSF46689">
    <property type="entry name" value="Homeodomain-like"/>
    <property type="match status" value="1"/>
</dbReference>
<gene>
    <name evidence="5" type="primary">qapR</name>
    <name evidence="5" type="ORF">GCM10009655_10040</name>
</gene>
<evidence type="ECO:0000256" key="1">
    <source>
        <dbReference type="ARBA" id="ARBA00023015"/>
    </source>
</evidence>
<comment type="caution">
    <text evidence="5">The sequence shown here is derived from an EMBL/GenBank/DDBJ whole genome shotgun (WGS) entry which is preliminary data.</text>
</comment>
<keyword evidence="1" id="KW-0805">Transcription regulation</keyword>
<reference evidence="5 6" key="1">
    <citation type="journal article" date="2019" name="Int. J. Syst. Evol. Microbiol.">
        <title>The Global Catalogue of Microorganisms (GCM) 10K type strain sequencing project: providing services to taxonomists for standard genome sequencing and annotation.</title>
        <authorList>
            <consortium name="The Broad Institute Genomics Platform"/>
            <consortium name="The Broad Institute Genome Sequencing Center for Infectious Disease"/>
            <person name="Wu L."/>
            <person name="Ma J."/>
        </authorList>
    </citation>
    <scope>NUCLEOTIDE SEQUENCE [LARGE SCALE GENOMIC DNA]</scope>
    <source>
        <strain evidence="5 6">JCM 12762</strain>
    </source>
</reference>
<dbReference type="EMBL" id="BAAAKW010000017">
    <property type="protein sequence ID" value="GAA1212758.1"/>
    <property type="molecule type" value="Genomic_DNA"/>
</dbReference>
<sequence>MTSPLTLAEQLKKEHESLSPAERRVSRVLIADYPVAGLEPVHRLAERANVSAPTVLRLISKLGIGSYPQMQKLLRQEISVRTSSPLEMYGERSASTTLGPQSGIKFVADSKRVLAEGLDATFNAIPETEIIEIAKLIANPRNRIWTVGGRFSDLLAQYLTLHLRLLRKDVNHVDPTEQEKAFTLLDFTSRDVLIAFDYRRYQGGTVSFLKNAKHKKATTVLFTDPWLSPAAKHADYLLSSSVTSPSPFDSLTSGFALVETVIAGVVEELGDSPTQRIQAFDALQEKTLQIPGFGPGDDAETT</sequence>
<dbReference type="CDD" id="cd05013">
    <property type="entry name" value="SIS_RpiR"/>
    <property type="match status" value="1"/>
</dbReference>
<dbReference type="InterPro" id="IPR001347">
    <property type="entry name" value="SIS_dom"/>
</dbReference>
<protein>
    <submittedName>
        <fullName evidence="5">Transcriptional repressor QapR</fullName>
    </submittedName>
</protein>
<dbReference type="InterPro" id="IPR035472">
    <property type="entry name" value="RpiR-like_SIS"/>
</dbReference>
<dbReference type="Pfam" id="PF01418">
    <property type="entry name" value="HTH_6"/>
    <property type="match status" value="1"/>
</dbReference>
<organism evidence="5 6">
    <name type="scientific">Rhodoglobus aureus</name>
    <dbReference type="NCBI Taxonomy" id="191497"/>
    <lineage>
        <taxon>Bacteria</taxon>
        <taxon>Bacillati</taxon>
        <taxon>Actinomycetota</taxon>
        <taxon>Actinomycetes</taxon>
        <taxon>Micrococcales</taxon>
        <taxon>Microbacteriaceae</taxon>
        <taxon>Rhodoglobus</taxon>
    </lineage>
</organism>
<dbReference type="Gene3D" id="3.40.50.10490">
    <property type="entry name" value="Glucose-6-phosphate isomerase like protein, domain 1"/>
    <property type="match status" value="1"/>
</dbReference>
<dbReference type="PANTHER" id="PTHR30514:SF18">
    <property type="entry name" value="RPIR-FAMILY TRANSCRIPTIONAL REGULATOR"/>
    <property type="match status" value="1"/>
</dbReference>
<proteinExistence type="predicted"/>
<evidence type="ECO:0000259" key="4">
    <source>
        <dbReference type="PROSITE" id="PS51071"/>
    </source>
</evidence>
<evidence type="ECO:0000313" key="6">
    <source>
        <dbReference type="Proteomes" id="UP001500943"/>
    </source>
</evidence>
<dbReference type="InterPro" id="IPR047640">
    <property type="entry name" value="RpiR-like"/>
</dbReference>
<dbReference type="InterPro" id="IPR000281">
    <property type="entry name" value="HTH_RpiR"/>
</dbReference>
<dbReference type="InterPro" id="IPR009057">
    <property type="entry name" value="Homeodomain-like_sf"/>
</dbReference>
<dbReference type="SUPFAM" id="SSF53697">
    <property type="entry name" value="SIS domain"/>
    <property type="match status" value="1"/>
</dbReference>
<evidence type="ECO:0000256" key="2">
    <source>
        <dbReference type="ARBA" id="ARBA00023125"/>
    </source>
</evidence>
<accession>A0ABN1VIB9</accession>
<dbReference type="Gene3D" id="1.10.10.10">
    <property type="entry name" value="Winged helix-like DNA-binding domain superfamily/Winged helix DNA-binding domain"/>
    <property type="match status" value="1"/>
</dbReference>